<keyword evidence="1" id="KW-0472">Membrane</keyword>
<feature type="transmembrane region" description="Helical" evidence="1">
    <location>
        <begin position="260"/>
        <end position="280"/>
    </location>
</feature>
<feature type="transmembrane region" description="Helical" evidence="1">
    <location>
        <begin position="357"/>
        <end position="376"/>
    </location>
</feature>
<feature type="transmembrane region" description="Helical" evidence="1">
    <location>
        <begin position="179"/>
        <end position="199"/>
    </location>
</feature>
<keyword evidence="1" id="KW-0812">Transmembrane</keyword>
<keyword evidence="2" id="KW-0732">Signal</keyword>
<evidence type="ECO:0000256" key="2">
    <source>
        <dbReference type="SAM" id="SignalP"/>
    </source>
</evidence>
<keyword evidence="1" id="KW-1133">Transmembrane helix</keyword>
<reference evidence="4 5" key="1">
    <citation type="journal article" date="2021" name="Sci. Rep.">
        <title>The genome of the diatom Chaetoceros tenuissimus carries an ancient integrated fragment of an extant virus.</title>
        <authorList>
            <person name="Hongo Y."/>
            <person name="Kimura K."/>
            <person name="Takaki Y."/>
            <person name="Yoshida Y."/>
            <person name="Baba S."/>
            <person name="Kobayashi G."/>
            <person name="Nagasaki K."/>
            <person name="Hano T."/>
            <person name="Tomaru Y."/>
        </authorList>
    </citation>
    <scope>NUCLEOTIDE SEQUENCE [LARGE SCALE GENOMIC DNA]</scope>
    <source>
        <strain evidence="4 5">NIES-3715</strain>
    </source>
</reference>
<comment type="caution">
    <text evidence="4">The sequence shown here is derived from an EMBL/GenBank/DDBJ whole genome shotgun (WGS) entry which is preliminary data.</text>
</comment>
<evidence type="ECO:0000313" key="4">
    <source>
        <dbReference type="EMBL" id="GFH59121.1"/>
    </source>
</evidence>
<feature type="transmembrane region" description="Helical" evidence="1">
    <location>
        <begin position="397"/>
        <end position="416"/>
    </location>
</feature>
<gene>
    <name evidence="4" type="ORF">CTEN210_15597</name>
</gene>
<feature type="domain" description="GPR180/TMEM145 transmembrane" evidence="3">
    <location>
        <begin position="190"/>
        <end position="275"/>
    </location>
</feature>
<feature type="domain" description="GPR180/TMEM145 transmembrane" evidence="3">
    <location>
        <begin position="321"/>
        <end position="436"/>
    </location>
</feature>
<dbReference type="GO" id="GO:0019236">
    <property type="term" value="P:response to pheromone"/>
    <property type="evidence" value="ECO:0007669"/>
    <property type="project" value="InterPro"/>
</dbReference>
<evidence type="ECO:0000259" key="3">
    <source>
        <dbReference type="Pfam" id="PF10192"/>
    </source>
</evidence>
<dbReference type="GO" id="GO:0007186">
    <property type="term" value="P:G protein-coupled receptor signaling pathway"/>
    <property type="evidence" value="ECO:0007669"/>
    <property type="project" value="InterPro"/>
</dbReference>
<feature type="chain" id="PRO_5042012233" description="GPR180/TMEM145 transmembrane domain-containing protein" evidence="2">
    <location>
        <begin position="21"/>
        <end position="492"/>
    </location>
</feature>
<dbReference type="PANTHER" id="PTHR23252">
    <property type="entry name" value="INTIMAL THICKNESS RECEPTOR-RELATED"/>
    <property type="match status" value="1"/>
</dbReference>
<sequence>MNISMILFVLLAQAFFFVDGKVSKGKVLLTGENSVALITKFAVSANQSGSLKMELKIPTSAGMYTDERMLKLSLFNEEKDAWRNAKKKPLCSEKVRYAADHRQVVFNSKEIDGTQYWVANVEANLPAKDSHMYWYMTLDDCLLEQMYHSIRDAPEMEYSYVVMNGDSHVSADEMGMNKLHFVQIGFSSLLLLWVAFKILRAVSSSKGQIHVALLSVALAVLFDIISAASELIHSSVYAMNGIGSYTFDCLSSHFEAQCDAVIALVLLTVGAGWTLPSDVVMAGSNNMAMLGTSSWVQKTVSGFRSPITALHQLKSGNPAAILVIMILAAHAVLAQWGRTFDDDFDTYHSLEHKPGRVLMWFRVICGGLFLAASASVRNNGRCPGSLQPFLKKFQIVGLAWFLSLPFVSMYVSSAMHSHQKHFTLALGSTLVQSSSLASLVWLFTGDKDASAYHRVSNLQTGNDTLSSSASMSLSGHSVPKMMTFGKTKVRLD</sequence>
<evidence type="ECO:0000313" key="5">
    <source>
        <dbReference type="Proteomes" id="UP001054902"/>
    </source>
</evidence>
<protein>
    <recommendedName>
        <fullName evidence="3">GPR180/TMEM145 transmembrane domain-containing protein</fullName>
    </recommendedName>
</protein>
<proteinExistence type="predicted"/>
<feature type="transmembrane region" description="Helical" evidence="1">
    <location>
        <begin position="211"/>
        <end position="229"/>
    </location>
</feature>
<feature type="transmembrane region" description="Helical" evidence="1">
    <location>
        <begin position="319"/>
        <end position="337"/>
    </location>
</feature>
<dbReference type="Pfam" id="PF10192">
    <property type="entry name" value="GPR180-TMEM145_TM"/>
    <property type="match status" value="2"/>
</dbReference>
<accession>A0AAD3D9F4</accession>
<evidence type="ECO:0000256" key="1">
    <source>
        <dbReference type="SAM" id="Phobius"/>
    </source>
</evidence>
<feature type="signal peptide" evidence="2">
    <location>
        <begin position="1"/>
        <end position="20"/>
    </location>
</feature>
<dbReference type="PANTHER" id="PTHR23252:SF24">
    <property type="entry name" value="TRANSMEMBRANE PROTEIN 145"/>
    <property type="match status" value="1"/>
</dbReference>
<dbReference type="Proteomes" id="UP001054902">
    <property type="component" value="Unassembled WGS sequence"/>
</dbReference>
<dbReference type="InterPro" id="IPR019336">
    <property type="entry name" value="GPR180/TMEM145_TM"/>
</dbReference>
<dbReference type="EMBL" id="BLLK01000062">
    <property type="protein sequence ID" value="GFH59121.1"/>
    <property type="molecule type" value="Genomic_DNA"/>
</dbReference>
<dbReference type="AlphaFoldDB" id="A0AAD3D9F4"/>
<organism evidence="4 5">
    <name type="scientific">Chaetoceros tenuissimus</name>
    <dbReference type="NCBI Taxonomy" id="426638"/>
    <lineage>
        <taxon>Eukaryota</taxon>
        <taxon>Sar</taxon>
        <taxon>Stramenopiles</taxon>
        <taxon>Ochrophyta</taxon>
        <taxon>Bacillariophyta</taxon>
        <taxon>Coscinodiscophyceae</taxon>
        <taxon>Chaetocerotophycidae</taxon>
        <taxon>Chaetocerotales</taxon>
        <taxon>Chaetocerotaceae</taxon>
        <taxon>Chaetoceros</taxon>
    </lineage>
</organism>
<name>A0AAD3D9F4_9STRA</name>
<feature type="transmembrane region" description="Helical" evidence="1">
    <location>
        <begin position="422"/>
        <end position="444"/>
    </location>
</feature>
<dbReference type="InterPro" id="IPR047831">
    <property type="entry name" value="GPR180/TMEM145"/>
</dbReference>
<keyword evidence="5" id="KW-1185">Reference proteome</keyword>